<evidence type="ECO:0000256" key="2">
    <source>
        <dbReference type="ARBA" id="ARBA00004370"/>
    </source>
</evidence>
<comment type="catalytic activity">
    <reaction evidence="1">
        <text>ATP + protein L-histidine = ADP + protein N-phospho-L-histidine.</text>
        <dbReference type="EC" id="2.7.13.3"/>
    </reaction>
</comment>
<dbReference type="Gene3D" id="3.30.565.10">
    <property type="entry name" value="Histidine kinase-like ATPase, C-terminal domain"/>
    <property type="match status" value="1"/>
</dbReference>
<comment type="subcellular location">
    <subcellularLocation>
        <location evidence="2">Membrane</location>
    </subcellularLocation>
</comment>
<comment type="caution">
    <text evidence="10">The sequence shown here is derived from an EMBL/GenBank/DDBJ whole genome shotgun (WGS) entry which is preliminary data.</text>
</comment>
<evidence type="ECO:0000313" key="10">
    <source>
        <dbReference type="EMBL" id="MFC6170834.1"/>
    </source>
</evidence>
<dbReference type="EC" id="2.7.13.3" evidence="3"/>
<name>A0ABW1RGC8_9LACO</name>
<evidence type="ECO:0000259" key="9">
    <source>
        <dbReference type="PROSITE" id="PS50109"/>
    </source>
</evidence>
<sequence>MKVVNRKQQIRLFLTELISFAVIFLSLGTIVYLSFQHEIYRNIDQELEMKRSQLLLANFKTKTANQASAKGGKQVKTVKHQGTPPPDFRINFLIYNSKGKVTNTQMLGDRYTLLEGISLHPKQKGEIVSLTTSDGSKFRSLLVKVPASNNSKLYAGKYVQIIQNIDSEDQAIQSFRSVLILTMLFFWLLSILLSYLLSRWNMRPILKSWQQQQDFVANAAHELRTPLTIIQSKMELLLTKPNEKIISQMEPIALSLAETRRLNQLTRDLLMLARSDSNMTQITRQPTDTADFLRQVIAPYSEIAGSQDKTFTAQIDLNEQQMVDQKRIHQLLVILLDNALKYTQTGDQIQFKAAAHNNRWQVEVADTGIGIAPENRKAVFERFYREDKSHSRKTGGNGLGLAIAKWIVDSHQGTIKVLANEPHGSRFVVSFPLEHIKKEHH</sequence>
<dbReference type="InterPro" id="IPR005467">
    <property type="entry name" value="His_kinase_dom"/>
</dbReference>
<organism evidence="10 11">
    <name type="scientific">Loigolactobacillus jiayinensis</name>
    <dbReference type="NCBI Taxonomy" id="2486016"/>
    <lineage>
        <taxon>Bacteria</taxon>
        <taxon>Bacillati</taxon>
        <taxon>Bacillota</taxon>
        <taxon>Bacilli</taxon>
        <taxon>Lactobacillales</taxon>
        <taxon>Lactobacillaceae</taxon>
        <taxon>Loigolactobacillus</taxon>
    </lineage>
</organism>
<feature type="domain" description="Histidine kinase" evidence="9">
    <location>
        <begin position="218"/>
        <end position="435"/>
    </location>
</feature>
<reference evidence="11" key="1">
    <citation type="journal article" date="2019" name="Int. J. Syst. Evol. Microbiol.">
        <title>The Global Catalogue of Microorganisms (GCM) 10K type strain sequencing project: providing services to taxonomists for standard genome sequencing and annotation.</title>
        <authorList>
            <consortium name="The Broad Institute Genomics Platform"/>
            <consortium name="The Broad Institute Genome Sequencing Center for Infectious Disease"/>
            <person name="Wu L."/>
            <person name="Ma J."/>
        </authorList>
    </citation>
    <scope>NUCLEOTIDE SEQUENCE [LARGE SCALE GENOMIC DNA]</scope>
    <source>
        <strain evidence="11">CCM 8904</strain>
    </source>
</reference>
<dbReference type="PANTHER" id="PTHR45453">
    <property type="entry name" value="PHOSPHATE REGULON SENSOR PROTEIN PHOR"/>
    <property type="match status" value="1"/>
</dbReference>
<keyword evidence="6 10" id="KW-0418">Kinase</keyword>
<protein>
    <recommendedName>
        <fullName evidence="3">histidine kinase</fullName>
        <ecNumber evidence="3">2.7.13.3</ecNumber>
    </recommendedName>
</protein>
<evidence type="ECO:0000313" key="11">
    <source>
        <dbReference type="Proteomes" id="UP001596289"/>
    </source>
</evidence>
<dbReference type="EMBL" id="JBHSSL010000054">
    <property type="protein sequence ID" value="MFC6170834.1"/>
    <property type="molecule type" value="Genomic_DNA"/>
</dbReference>
<dbReference type="InterPro" id="IPR050351">
    <property type="entry name" value="BphY/WalK/GraS-like"/>
</dbReference>
<dbReference type="PRINTS" id="PR00344">
    <property type="entry name" value="BCTRLSENSOR"/>
</dbReference>
<keyword evidence="5" id="KW-0808">Transferase</keyword>
<dbReference type="Pfam" id="PF00512">
    <property type="entry name" value="HisKA"/>
    <property type="match status" value="1"/>
</dbReference>
<keyword evidence="8" id="KW-0472">Membrane</keyword>
<dbReference type="GO" id="GO:0016301">
    <property type="term" value="F:kinase activity"/>
    <property type="evidence" value="ECO:0007669"/>
    <property type="project" value="UniProtKB-KW"/>
</dbReference>
<dbReference type="SMART" id="SM00387">
    <property type="entry name" value="HATPase_c"/>
    <property type="match status" value="1"/>
</dbReference>
<dbReference type="SUPFAM" id="SSF55874">
    <property type="entry name" value="ATPase domain of HSP90 chaperone/DNA topoisomerase II/histidine kinase"/>
    <property type="match status" value="1"/>
</dbReference>
<keyword evidence="7" id="KW-0902">Two-component regulatory system</keyword>
<dbReference type="SMART" id="SM00388">
    <property type="entry name" value="HisKA"/>
    <property type="match status" value="1"/>
</dbReference>
<dbReference type="Gene3D" id="1.10.287.130">
    <property type="match status" value="1"/>
</dbReference>
<dbReference type="CDD" id="cd00075">
    <property type="entry name" value="HATPase"/>
    <property type="match status" value="1"/>
</dbReference>
<evidence type="ECO:0000256" key="6">
    <source>
        <dbReference type="ARBA" id="ARBA00022777"/>
    </source>
</evidence>
<dbReference type="InterPro" id="IPR003661">
    <property type="entry name" value="HisK_dim/P_dom"/>
</dbReference>
<evidence type="ECO:0000256" key="7">
    <source>
        <dbReference type="ARBA" id="ARBA00023012"/>
    </source>
</evidence>
<dbReference type="InterPro" id="IPR004358">
    <property type="entry name" value="Sig_transdc_His_kin-like_C"/>
</dbReference>
<evidence type="ECO:0000256" key="1">
    <source>
        <dbReference type="ARBA" id="ARBA00000085"/>
    </source>
</evidence>
<accession>A0ABW1RGC8</accession>
<evidence type="ECO:0000256" key="5">
    <source>
        <dbReference type="ARBA" id="ARBA00022679"/>
    </source>
</evidence>
<dbReference type="PROSITE" id="PS50109">
    <property type="entry name" value="HIS_KIN"/>
    <property type="match status" value="1"/>
</dbReference>
<dbReference type="InterPro" id="IPR036097">
    <property type="entry name" value="HisK_dim/P_sf"/>
</dbReference>
<gene>
    <name evidence="10" type="ORF">ACFQGP_09625</name>
</gene>
<feature type="transmembrane region" description="Helical" evidence="8">
    <location>
        <begin position="178"/>
        <end position="197"/>
    </location>
</feature>
<dbReference type="InterPro" id="IPR036890">
    <property type="entry name" value="HATPase_C_sf"/>
</dbReference>
<dbReference type="RefSeq" id="WP_125553653.1">
    <property type="nucleotide sequence ID" value="NZ_JBHSSL010000054.1"/>
</dbReference>
<dbReference type="InterPro" id="IPR003594">
    <property type="entry name" value="HATPase_dom"/>
</dbReference>
<evidence type="ECO:0000256" key="3">
    <source>
        <dbReference type="ARBA" id="ARBA00012438"/>
    </source>
</evidence>
<dbReference type="SUPFAM" id="SSF47384">
    <property type="entry name" value="Homodimeric domain of signal transducing histidine kinase"/>
    <property type="match status" value="1"/>
</dbReference>
<keyword evidence="4" id="KW-0597">Phosphoprotein</keyword>
<dbReference type="CDD" id="cd00082">
    <property type="entry name" value="HisKA"/>
    <property type="match status" value="1"/>
</dbReference>
<feature type="transmembrane region" description="Helical" evidence="8">
    <location>
        <begin position="12"/>
        <end position="35"/>
    </location>
</feature>
<evidence type="ECO:0000256" key="8">
    <source>
        <dbReference type="SAM" id="Phobius"/>
    </source>
</evidence>
<dbReference type="Proteomes" id="UP001596289">
    <property type="component" value="Unassembled WGS sequence"/>
</dbReference>
<evidence type="ECO:0000256" key="4">
    <source>
        <dbReference type="ARBA" id="ARBA00022553"/>
    </source>
</evidence>
<keyword evidence="8" id="KW-0812">Transmembrane</keyword>
<dbReference type="Pfam" id="PF02518">
    <property type="entry name" value="HATPase_c"/>
    <property type="match status" value="1"/>
</dbReference>
<proteinExistence type="predicted"/>
<dbReference type="PANTHER" id="PTHR45453:SF1">
    <property type="entry name" value="PHOSPHATE REGULON SENSOR PROTEIN PHOR"/>
    <property type="match status" value="1"/>
</dbReference>
<keyword evidence="11" id="KW-1185">Reference proteome</keyword>
<keyword evidence="8" id="KW-1133">Transmembrane helix</keyword>